<proteinExistence type="predicted"/>
<dbReference type="STRING" id="926567.TheveDRAFT_0857"/>
<protein>
    <recommendedName>
        <fullName evidence="4">Cell division protein FtsL</fullName>
    </recommendedName>
</protein>
<keyword evidence="1" id="KW-0472">Membrane</keyword>
<dbReference type="OrthoDB" id="6415at2"/>
<evidence type="ECO:0000313" key="2">
    <source>
        <dbReference type="EMBL" id="EHM09994.1"/>
    </source>
</evidence>
<sequence length="141" mass="15740">MSLPRHESPHRISPSCLFAVMVMAFFAVFLGGVRLYSLYLEYRLSDINSKIEFEMSRKVQLEIKMASMLSPERIYVNAKNKFGMKPRSSFQTIRIAGGAGESWVAGKGLQDSLDTREGKTARRPIVPPALFDMAGAAHAKE</sequence>
<name>H0URQ5_9BACT</name>
<dbReference type="RefSeq" id="WP_006583488.1">
    <property type="nucleotide sequence ID" value="NZ_CM001377.1"/>
</dbReference>
<dbReference type="EMBL" id="CM001377">
    <property type="protein sequence ID" value="EHM09994.1"/>
    <property type="molecule type" value="Genomic_DNA"/>
</dbReference>
<evidence type="ECO:0008006" key="4">
    <source>
        <dbReference type="Google" id="ProtNLM"/>
    </source>
</evidence>
<dbReference type="eggNOG" id="COG4839">
    <property type="taxonomic scope" value="Bacteria"/>
</dbReference>
<dbReference type="AlphaFoldDB" id="H0URQ5"/>
<feature type="transmembrane region" description="Helical" evidence="1">
    <location>
        <begin position="12"/>
        <end position="33"/>
    </location>
</feature>
<keyword evidence="1" id="KW-1133">Transmembrane helix</keyword>
<gene>
    <name evidence="2" type="ORF">TheveDRAFT_0857</name>
</gene>
<keyword evidence="3" id="KW-1185">Reference proteome</keyword>
<reference evidence="2 3" key="1">
    <citation type="submission" date="2011-10" db="EMBL/GenBank/DDBJ databases">
        <title>The Noncontiguous Finished genome of Thermanaerovibrio velox DSM 12556.</title>
        <authorList>
            <consortium name="US DOE Joint Genome Institute (JGI-PGF)"/>
            <person name="Lucas S."/>
            <person name="Copeland A."/>
            <person name="Lapidus A."/>
            <person name="Glavina del Rio T."/>
            <person name="Dalin E."/>
            <person name="Tice H."/>
            <person name="Bruce D."/>
            <person name="Goodwin L."/>
            <person name="Pitluck S."/>
            <person name="Peters L."/>
            <person name="Mikhailova N."/>
            <person name="Teshima H."/>
            <person name="Kyrpides N."/>
            <person name="Mavromatis K."/>
            <person name="Ivanova N."/>
            <person name="Markowitz V."/>
            <person name="Cheng J.-F."/>
            <person name="Hugenholtz P."/>
            <person name="Woyke T."/>
            <person name="Wu D."/>
            <person name="Spring S."/>
            <person name="Brambilla E.-M."/>
            <person name="Klenk H.-P."/>
            <person name="Eisen J.A."/>
        </authorList>
    </citation>
    <scope>NUCLEOTIDE SEQUENCE [LARGE SCALE GENOMIC DNA]</scope>
    <source>
        <strain evidence="2 3">DSM 12556</strain>
    </source>
</reference>
<dbReference type="Proteomes" id="UP000005730">
    <property type="component" value="Chromosome"/>
</dbReference>
<keyword evidence="1" id="KW-0812">Transmembrane</keyword>
<evidence type="ECO:0000256" key="1">
    <source>
        <dbReference type="SAM" id="Phobius"/>
    </source>
</evidence>
<organism evidence="2 3">
    <name type="scientific">Thermanaerovibrio velox DSM 12556</name>
    <dbReference type="NCBI Taxonomy" id="926567"/>
    <lineage>
        <taxon>Bacteria</taxon>
        <taxon>Thermotogati</taxon>
        <taxon>Synergistota</taxon>
        <taxon>Synergistia</taxon>
        <taxon>Synergistales</taxon>
        <taxon>Synergistaceae</taxon>
        <taxon>Thermanaerovibrio</taxon>
    </lineage>
</organism>
<evidence type="ECO:0000313" key="3">
    <source>
        <dbReference type="Proteomes" id="UP000005730"/>
    </source>
</evidence>
<dbReference type="HOGENOM" id="CLU_1874453_0_0_0"/>
<accession>H0URQ5</accession>